<dbReference type="PANTHER" id="PTHR43333">
    <property type="entry name" value="2-HACID_DH_C DOMAIN-CONTAINING PROTEIN"/>
    <property type="match status" value="1"/>
</dbReference>
<feature type="region of interest" description="Disordered" evidence="3">
    <location>
        <begin position="603"/>
        <end position="635"/>
    </location>
</feature>
<feature type="domain" description="D-isomer specific 2-hydroxyacid dehydrogenase NAD-binding" evidence="4">
    <location>
        <begin position="356"/>
        <end position="426"/>
    </location>
</feature>
<dbReference type="InterPro" id="IPR006140">
    <property type="entry name" value="D-isomer_DH_NAD-bd"/>
</dbReference>
<dbReference type="SUPFAM" id="SSF54197">
    <property type="entry name" value="HIT-like"/>
    <property type="match status" value="1"/>
</dbReference>
<sequence>MVRPYDPTLTETAVRVDPRDSREYAGNQEASPLYDICHHPEKYTNVRYFDREMVVLDDANAKSPDHVILMPRDTSIKEMACLKTKHLPLLYRFRDQAHREIERMMRVDPGRIPMFRVGFHTIPSLFPLHCHVHDCSLSTDKMFHARHWKVNFSNMFVALDRVIEEIERTGRIEVDADAYRHDWRTRPIRCPVCPGRQPQWEADITELAAHWRRHVDEWKSGRAPLPPNVTPARLWEPSYPVILTTRRRSGFLGLLGDELDHLKAEFPGLEIHSYYTDEWPRIPKYVLDKTTVYLSAAELPPPGYSLPRLEWVHLGSSGLDLLAAHPYNTHHHRGLRVTSSTGSGSEAVAEWVLMNTMFLTRRMGAALRNQAGREWAPRALTGFRTISQLSVGIVGFGSIGRHVAERFLALGARKVTAVNTTGPPLSSSSSSSPCGYSRLGEVTVLPLLQRGGDGKPEARGGGGDDDDEKDGLREFLRDQDVLVLAAPLTPETRGLIGGAELAALPLGAVVLNVARGPLLDERALAERLRSGHLAGAAIDVADQEPLDAASPLWDVPNLVITPHVSAFHSKYNQNMLAIFEHNLRAHLCHRPVTEMRNVVQLPVPSEPSPLGSKSNAAPKRPTKTAYAVKESSSKN</sequence>
<dbReference type="Pfam" id="PF02826">
    <property type="entry name" value="2-Hacid_dh_C"/>
    <property type="match status" value="2"/>
</dbReference>
<proteinExistence type="predicted"/>
<dbReference type="RefSeq" id="XP_003662779.1">
    <property type="nucleotide sequence ID" value="XM_003662731.1"/>
</dbReference>
<dbReference type="InterPro" id="IPR036291">
    <property type="entry name" value="NAD(P)-bd_dom_sf"/>
</dbReference>
<dbReference type="OMA" id="EWIHLAS"/>
<keyword evidence="1" id="KW-0560">Oxidoreductase</keyword>
<dbReference type="Pfam" id="PF11969">
    <property type="entry name" value="DcpS_C"/>
    <property type="match status" value="1"/>
</dbReference>
<evidence type="ECO:0000259" key="4">
    <source>
        <dbReference type="Pfam" id="PF02826"/>
    </source>
</evidence>
<gene>
    <name evidence="5" type="ORF">MYCTH_2303791</name>
</gene>
<dbReference type="PROSITE" id="PS00671">
    <property type="entry name" value="D_2_HYDROXYACID_DH_3"/>
    <property type="match status" value="1"/>
</dbReference>
<dbReference type="AlphaFoldDB" id="G2QDS5"/>
<dbReference type="PANTHER" id="PTHR43333:SF1">
    <property type="entry name" value="D-ISOMER SPECIFIC 2-HYDROXYACID DEHYDROGENASE NAD-BINDING DOMAIN-CONTAINING PROTEIN"/>
    <property type="match status" value="1"/>
</dbReference>
<evidence type="ECO:0000256" key="2">
    <source>
        <dbReference type="ARBA" id="ARBA00023027"/>
    </source>
</evidence>
<dbReference type="InterPro" id="IPR029753">
    <property type="entry name" value="D-isomer_DH_CS"/>
</dbReference>
<accession>G2QDS5</accession>
<feature type="region of interest" description="Disordered" evidence="3">
    <location>
        <begin position="448"/>
        <end position="470"/>
    </location>
</feature>
<protein>
    <recommendedName>
        <fullName evidence="4">D-isomer specific 2-hydroxyacid dehydrogenase NAD-binding domain-containing protein</fullName>
    </recommendedName>
</protein>
<dbReference type="GO" id="GO:0051287">
    <property type="term" value="F:NAD binding"/>
    <property type="evidence" value="ECO:0007669"/>
    <property type="project" value="InterPro"/>
</dbReference>
<evidence type="ECO:0000256" key="1">
    <source>
        <dbReference type="ARBA" id="ARBA00023002"/>
    </source>
</evidence>
<keyword evidence="2" id="KW-0520">NAD</keyword>
<feature type="domain" description="D-isomer specific 2-hydroxyacid dehydrogenase NAD-binding" evidence="4">
    <location>
        <begin position="468"/>
        <end position="565"/>
    </location>
</feature>
<reference evidence="5 6" key="1">
    <citation type="journal article" date="2011" name="Nat. Biotechnol.">
        <title>Comparative genomic analysis of the thermophilic biomass-degrading fungi Myceliophthora thermophila and Thielavia terrestris.</title>
        <authorList>
            <person name="Berka R.M."/>
            <person name="Grigoriev I.V."/>
            <person name="Otillar R."/>
            <person name="Salamov A."/>
            <person name="Grimwood J."/>
            <person name="Reid I."/>
            <person name="Ishmael N."/>
            <person name="John T."/>
            <person name="Darmond C."/>
            <person name="Moisan M.-C."/>
            <person name="Henrissat B."/>
            <person name="Coutinho P.M."/>
            <person name="Lombard V."/>
            <person name="Natvig D.O."/>
            <person name="Lindquist E."/>
            <person name="Schmutz J."/>
            <person name="Lucas S."/>
            <person name="Harris P."/>
            <person name="Powlowski J."/>
            <person name="Bellemare A."/>
            <person name="Taylor D."/>
            <person name="Butler G."/>
            <person name="de Vries R.P."/>
            <person name="Allijn I.E."/>
            <person name="van den Brink J."/>
            <person name="Ushinsky S."/>
            <person name="Storms R."/>
            <person name="Powell A.J."/>
            <person name="Paulsen I.T."/>
            <person name="Elbourne L.D.H."/>
            <person name="Baker S.E."/>
            <person name="Magnuson J."/>
            <person name="LaBoissiere S."/>
            <person name="Clutterbuck A.J."/>
            <person name="Martinez D."/>
            <person name="Wogulis M."/>
            <person name="de Leon A.L."/>
            <person name="Rey M.W."/>
            <person name="Tsang A."/>
        </authorList>
    </citation>
    <scope>NUCLEOTIDE SEQUENCE [LARGE SCALE GENOMIC DNA]</scope>
    <source>
        <strain evidence="6">ATCC 42464 / BCRC 31852 / DSM 1799</strain>
    </source>
</reference>
<organism evidence="5 6">
    <name type="scientific">Thermothelomyces thermophilus (strain ATCC 42464 / BCRC 31852 / DSM 1799)</name>
    <name type="common">Sporotrichum thermophile</name>
    <dbReference type="NCBI Taxonomy" id="573729"/>
    <lineage>
        <taxon>Eukaryota</taxon>
        <taxon>Fungi</taxon>
        <taxon>Dikarya</taxon>
        <taxon>Ascomycota</taxon>
        <taxon>Pezizomycotina</taxon>
        <taxon>Sordariomycetes</taxon>
        <taxon>Sordariomycetidae</taxon>
        <taxon>Sordariales</taxon>
        <taxon>Chaetomiaceae</taxon>
        <taxon>Thermothelomyces</taxon>
    </lineage>
</organism>
<dbReference type="OrthoDB" id="298012at2759"/>
<keyword evidence="6" id="KW-1185">Reference proteome</keyword>
<dbReference type="HOGENOM" id="CLU_445485_0_0_1"/>
<dbReference type="GO" id="GO:0016491">
    <property type="term" value="F:oxidoreductase activity"/>
    <property type="evidence" value="ECO:0007669"/>
    <property type="project" value="UniProtKB-KW"/>
</dbReference>
<dbReference type="GeneID" id="11507405"/>
<dbReference type="Gene3D" id="3.40.50.720">
    <property type="entry name" value="NAD(P)-binding Rossmann-like Domain"/>
    <property type="match status" value="2"/>
</dbReference>
<dbReference type="KEGG" id="mtm:MYCTH_2303791"/>
<dbReference type="VEuPathDB" id="FungiDB:MYCTH_2303791"/>
<dbReference type="InParanoid" id="G2QDS5"/>
<dbReference type="eggNOG" id="KOG0069">
    <property type="taxonomic scope" value="Eukaryota"/>
</dbReference>
<name>G2QDS5_THET4</name>
<dbReference type="STRING" id="573729.G2QDS5"/>
<dbReference type="SUPFAM" id="SSF51735">
    <property type="entry name" value="NAD(P)-binding Rossmann-fold domains"/>
    <property type="match status" value="1"/>
</dbReference>
<evidence type="ECO:0000313" key="5">
    <source>
        <dbReference type="EMBL" id="AEO57534.1"/>
    </source>
</evidence>
<dbReference type="Gene3D" id="3.30.428.10">
    <property type="entry name" value="HIT-like"/>
    <property type="match status" value="1"/>
</dbReference>
<dbReference type="eggNOG" id="KOG0562">
    <property type="taxonomic scope" value="Eukaryota"/>
</dbReference>
<dbReference type="InterPro" id="IPR036265">
    <property type="entry name" value="HIT-like_sf"/>
</dbReference>
<dbReference type="EMBL" id="CP003004">
    <property type="protein sequence ID" value="AEO57534.1"/>
    <property type="molecule type" value="Genomic_DNA"/>
</dbReference>
<evidence type="ECO:0000313" key="6">
    <source>
        <dbReference type="Proteomes" id="UP000007322"/>
    </source>
</evidence>
<dbReference type="Proteomes" id="UP000007322">
    <property type="component" value="Chromosome 3"/>
</dbReference>
<evidence type="ECO:0000256" key="3">
    <source>
        <dbReference type="SAM" id="MobiDB-lite"/>
    </source>
</evidence>